<dbReference type="Proteomes" id="UP000770889">
    <property type="component" value="Unassembled WGS sequence"/>
</dbReference>
<proteinExistence type="predicted"/>
<sequence length="212" mass="23827">MIEAEDYTIFKKRVSLLEDHIGFKVESILHYALSARDSYTLEHSNRVVSFSEVIGNHLNLDTHEMDVLLLAASFHDIGKIGIPDHILLKPGTLTKEEYEGIKAHSSIGANMLRTLGNPLLDEVAECVLYHHEQWDGKGYPEGLKGEEIPIVSRIISVVDTYDALTTTRSYRRQISKLDALKMIESESGKQFCPSAVKVAIEICRTGKFPCRQ</sequence>
<organism evidence="2 3">
    <name type="scientific">Candidatus Thiodiazotropha taylori</name>
    <dbReference type="NCBI Taxonomy" id="2792791"/>
    <lineage>
        <taxon>Bacteria</taxon>
        <taxon>Pseudomonadati</taxon>
        <taxon>Pseudomonadota</taxon>
        <taxon>Gammaproteobacteria</taxon>
        <taxon>Chromatiales</taxon>
        <taxon>Sedimenticolaceae</taxon>
        <taxon>Candidatus Thiodiazotropha</taxon>
    </lineage>
</organism>
<dbReference type="EMBL" id="JAHHGM010000001">
    <property type="protein sequence ID" value="MBT2987657.1"/>
    <property type="molecule type" value="Genomic_DNA"/>
</dbReference>
<dbReference type="Pfam" id="PF13487">
    <property type="entry name" value="HD_5"/>
    <property type="match status" value="1"/>
</dbReference>
<dbReference type="PROSITE" id="PS51832">
    <property type="entry name" value="HD_GYP"/>
    <property type="match status" value="1"/>
</dbReference>
<feature type="domain" description="HD-GYP" evidence="1">
    <location>
        <begin position="18"/>
        <end position="212"/>
    </location>
</feature>
<dbReference type="SMART" id="SM00471">
    <property type="entry name" value="HDc"/>
    <property type="match status" value="1"/>
</dbReference>
<comment type="caution">
    <text evidence="2">The sequence shown here is derived from an EMBL/GenBank/DDBJ whole genome shotgun (WGS) entry which is preliminary data.</text>
</comment>
<dbReference type="InterPro" id="IPR037522">
    <property type="entry name" value="HD_GYP_dom"/>
</dbReference>
<evidence type="ECO:0000313" key="2">
    <source>
        <dbReference type="EMBL" id="MBT2987657.1"/>
    </source>
</evidence>
<dbReference type="InterPro" id="IPR003607">
    <property type="entry name" value="HD/PDEase_dom"/>
</dbReference>
<dbReference type="PANTHER" id="PTHR43155">
    <property type="entry name" value="CYCLIC DI-GMP PHOSPHODIESTERASE PA4108-RELATED"/>
    <property type="match status" value="1"/>
</dbReference>
<reference evidence="2 3" key="1">
    <citation type="submission" date="2021-05" db="EMBL/GenBank/DDBJ databases">
        <title>Genetic and Functional Diversity in Clade A Lucinid endosymbionts from the Bahamas.</title>
        <authorList>
            <person name="Giani N.M."/>
            <person name="Engel A.S."/>
            <person name="Campbell B.J."/>
        </authorList>
    </citation>
    <scope>NUCLEOTIDE SEQUENCE [LARGE SCALE GENOMIC DNA]</scope>
    <source>
        <strain evidence="2">LUC16012Gg_MoonRockCtena</strain>
    </source>
</reference>
<evidence type="ECO:0000313" key="3">
    <source>
        <dbReference type="Proteomes" id="UP000770889"/>
    </source>
</evidence>
<gene>
    <name evidence="2" type="ORF">KME65_01715</name>
</gene>
<dbReference type="GO" id="GO:0008081">
    <property type="term" value="F:phosphoric diester hydrolase activity"/>
    <property type="evidence" value="ECO:0007669"/>
    <property type="project" value="UniProtKB-ARBA"/>
</dbReference>
<dbReference type="SUPFAM" id="SSF109604">
    <property type="entry name" value="HD-domain/PDEase-like"/>
    <property type="match status" value="1"/>
</dbReference>
<accession>A0A944MA67</accession>
<dbReference type="CDD" id="cd00077">
    <property type="entry name" value="HDc"/>
    <property type="match status" value="1"/>
</dbReference>
<dbReference type="PANTHER" id="PTHR43155:SF2">
    <property type="entry name" value="CYCLIC DI-GMP PHOSPHODIESTERASE PA4108"/>
    <property type="match status" value="1"/>
</dbReference>
<evidence type="ECO:0000259" key="1">
    <source>
        <dbReference type="PROSITE" id="PS51832"/>
    </source>
</evidence>
<dbReference type="AlphaFoldDB" id="A0A944MA67"/>
<name>A0A944MA67_9GAMM</name>
<dbReference type="Gene3D" id="1.10.3210.10">
    <property type="entry name" value="Hypothetical protein af1432"/>
    <property type="match status" value="1"/>
</dbReference>
<protein>
    <submittedName>
        <fullName evidence="2">HD-GYP domain-containing protein</fullName>
    </submittedName>
</protein>